<name>A0ABD1Q5W0_9LAMI</name>
<protein>
    <submittedName>
        <fullName evidence="1">Uncharacterized protein</fullName>
    </submittedName>
</protein>
<organism evidence="1 2">
    <name type="scientific">Abeliophyllum distichum</name>
    <dbReference type="NCBI Taxonomy" id="126358"/>
    <lineage>
        <taxon>Eukaryota</taxon>
        <taxon>Viridiplantae</taxon>
        <taxon>Streptophyta</taxon>
        <taxon>Embryophyta</taxon>
        <taxon>Tracheophyta</taxon>
        <taxon>Spermatophyta</taxon>
        <taxon>Magnoliopsida</taxon>
        <taxon>eudicotyledons</taxon>
        <taxon>Gunneridae</taxon>
        <taxon>Pentapetalae</taxon>
        <taxon>asterids</taxon>
        <taxon>lamiids</taxon>
        <taxon>Lamiales</taxon>
        <taxon>Oleaceae</taxon>
        <taxon>Forsythieae</taxon>
        <taxon>Abeliophyllum</taxon>
    </lineage>
</organism>
<evidence type="ECO:0000313" key="2">
    <source>
        <dbReference type="Proteomes" id="UP001604336"/>
    </source>
</evidence>
<dbReference type="EMBL" id="JBFOLK010000012">
    <property type="protein sequence ID" value="KAL2471583.1"/>
    <property type="molecule type" value="Genomic_DNA"/>
</dbReference>
<keyword evidence="2" id="KW-1185">Reference proteome</keyword>
<dbReference type="AlphaFoldDB" id="A0ABD1Q5W0"/>
<dbReference type="Proteomes" id="UP001604336">
    <property type="component" value="Unassembled WGS sequence"/>
</dbReference>
<sequence length="109" mass="12534">MVNLGIILNEMDRVEGCVNYVRDLSGRHEDPEPNPEYWACNKYLFKLNISDFTKLREQYWVPEIMRLILSYKKSRPCSPADGHVAIMSDALACGMRLSHLPFSSAILRS</sequence>
<comment type="caution">
    <text evidence="1">The sequence shown here is derived from an EMBL/GenBank/DDBJ whole genome shotgun (WGS) entry which is preliminary data.</text>
</comment>
<evidence type="ECO:0000313" key="1">
    <source>
        <dbReference type="EMBL" id="KAL2471583.1"/>
    </source>
</evidence>
<accession>A0ABD1Q5W0</accession>
<reference evidence="2" key="1">
    <citation type="submission" date="2024-07" db="EMBL/GenBank/DDBJ databases">
        <title>Two chromosome-level genome assemblies of Korean endemic species Abeliophyllum distichum and Forsythia ovata (Oleaceae).</title>
        <authorList>
            <person name="Jang H."/>
        </authorList>
    </citation>
    <scope>NUCLEOTIDE SEQUENCE [LARGE SCALE GENOMIC DNA]</scope>
</reference>
<proteinExistence type="predicted"/>
<gene>
    <name evidence="1" type="ORF">Adt_39719</name>
</gene>